<dbReference type="PANTHER" id="PTHR24421:SF10">
    <property type="entry name" value="NITRATE_NITRITE SENSOR PROTEIN NARQ"/>
    <property type="match status" value="1"/>
</dbReference>
<dbReference type="GO" id="GO:0000155">
    <property type="term" value="F:phosphorelay sensor kinase activity"/>
    <property type="evidence" value="ECO:0007669"/>
    <property type="project" value="InterPro"/>
</dbReference>
<dbReference type="CDD" id="cd16917">
    <property type="entry name" value="HATPase_UhpB-NarQ-NarX-like"/>
    <property type="match status" value="1"/>
</dbReference>
<feature type="transmembrane region" description="Helical" evidence="10">
    <location>
        <begin position="141"/>
        <end position="159"/>
    </location>
</feature>
<gene>
    <name evidence="13" type="ORF">E1295_09920</name>
</gene>
<evidence type="ECO:0000256" key="5">
    <source>
        <dbReference type="ARBA" id="ARBA00022741"/>
    </source>
</evidence>
<feature type="domain" description="Signal transduction histidine kinase subgroup 3 dimerisation and phosphoacceptor" evidence="12">
    <location>
        <begin position="194"/>
        <end position="255"/>
    </location>
</feature>
<evidence type="ECO:0000313" key="13">
    <source>
        <dbReference type="EMBL" id="TDE56707.1"/>
    </source>
</evidence>
<dbReference type="AlphaFoldDB" id="A0A4R5FT58"/>
<dbReference type="Gene3D" id="1.20.5.1930">
    <property type="match status" value="1"/>
</dbReference>
<dbReference type="Proteomes" id="UP000295136">
    <property type="component" value="Unassembled WGS sequence"/>
</dbReference>
<dbReference type="GO" id="GO:0005524">
    <property type="term" value="F:ATP binding"/>
    <property type="evidence" value="ECO:0007669"/>
    <property type="project" value="UniProtKB-KW"/>
</dbReference>
<feature type="transmembrane region" description="Helical" evidence="10">
    <location>
        <begin position="75"/>
        <end position="102"/>
    </location>
</feature>
<dbReference type="GO" id="GO:0016020">
    <property type="term" value="C:membrane"/>
    <property type="evidence" value="ECO:0007669"/>
    <property type="project" value="InterPro"/>
</dbReference>
<evidence type="ECO:0000313" key="14">
    <source>
        <dbReference type="Proteomes" id="UP000295136"/>
    </source>
</evidence>
<feature type="transmembrane region" description="Helical" evidence="10">
    <location>
        <begin position="114"/>
        <end position="135"/>
    </location>
</feature>
<feature type="coiled-coil region" evidence="9">
    <location>
        <begin position="169"/>
        <end position="201"/>
    </location>
</feature>
<keyword evidence="5" id="KW-0547">Nucleotide-binding</keyword>
<protein>
    <recommendedName>
        <fullName evidence="2">histidine kinase</fullName>
        <ecNumber evidence="2">2.7.13.3</ecNumber>
    </recommendedName>
</protein>
<dbReference type="PANTHER" id="PTHR24421">
    <property type="entry name" value="NITRATE/NITRITE SENSOR PROTEIN NARX-RELATED"/>
    <property type="match status" value="1"/>
</dbReference>
<keyword evidence="8" id="KW-0902">Two-component regulatory system</keyword>
<dbReference type="SUPFAM" id="SSF55874">
    <property type="entry name" value="ATPase domain of HSP90 chaperone/DNA topoisomerase II/histidine kinase"/>
    <property type="match status" value="1"/>
</dbReference>
<sequence length="392" mass="41708">MGTGGGAGGGRLGTYESDPAQRETRLEWLSAGLPALLPPLAAWLVVPGDEPGVQLALAGAQSAALMMSRRFPLSALGVSVVLELALILVKMPVLVAPLVAASRLGAWGRGGHRWLGVAAVLALLGIGLPVTLVTLGDPLRVVAVYAVAAMLVVGFWVMGRMDGRRRDRIHELQARSRRLEAERELAERRAAERERTLLARELHDILNHSVTTMVLDAEAGADTRDDMEETLRRVARTGRESLAELRRLLGVLRQAPPGHDPLAPPPRLDQLDALVAAIPPGGPRASLIRSGDVRHVDTSIELAAYRVVQEALTNVTKHAGPVDVRVSLDYTDTHLRITVVNAVPARAPAGGPGGVGLIGMRERVGLLGGTVEVSSGREMFEVCATLPLREVS</sequence>
<evidence type="ECO:0000256" key="8">
    <source>
        <dbReference type="ARBA" id="ARBA00023012"/>
    </source>
</evidence>
<evidence type="ECO:0000256" key="7">
    <source>
        <dbReference type="ARBA" id="ARBA00022840"/>
    </source>
</evidence>
<feature type="domain" description="Histidine kinase/HSP90-like ATPase" evidence="11">
    <location>
        <begin position="302"/>
        <end position="389"/>
    </location>
</feature>
<dbReference type="InterPro" id="IPR003594">
    <property type="entry name" value="HATPase_dom"/>
</dbReference>
<keyword evidence="10" id="KW-0812">Transmembrane</keyword>
<dbReference type="EMBL" id="SMLD01000018">
    <property type="protein sequence ID" value="TDE56707.1"/>
    <property type="molecule type" value="Genomic_DNA"/>
</dbReference>
<keyword evidence="10" id="KW-0472">Membrane</keyword>
<keyword evidence="14" id="KW-1185">Reference proteome</keyword>
<evidence type="ECO:0000256" key="6">
    <source>
        <dbReference type="ARBA" id="ARBA00022777"/>
    </source>
</evidence>
<evidence type="ECO:0000256" key="2">
    <source>
        <dbReference type="ARBA" id="ARBA00012438"/>
    </source>
</evidence>
<proteinExistence type="predicted"/>
<dbReference type="Gene3D" id="3.30.565.10">
    <property type="entry name" value="Histidine kinase-like ATPase, C-terminal domain"/>
    <property type="match status" value="1"/>
</dbReference>
<keyword evidence="3" id="KW-0597">Phosphoprotein</keyword>
<dbReference type="RefSeq" id="WP_132629861.1">
    <property type="nucleotide sequence ID" value="NZ_SMLD01000018.1"/>
</dbReference>
<dbReference type="InterPro" id="IPR050482">
    <property type="entry name" value="Sensor_HK_TwoCompSys"/>
</dbReference>
<keyword evidence="9" id="KW-0175">Coiled coil</keyword>
<name>A0A4R5FT58_9ACTN</name>
<keyword evidence="6" id="KW-0418">Kinase</keyword>
<comment type="catalytic activity">
    <reaction evidence="1">
        <text>ATP + protein L-histidine = ADP + protein N-phospho-L-histidine.</text>
        <dbReference type="EC" id="2.7.13.3"/>
    </reaction>
</comment>
<dbReference type="Pfam" id="PF07730">
    <property type="entry name" value="HisKA_3"/>
    <property type="match status" value="1"/>
</dbReference>
<evidence type="ECO:0000256" key="3">
    <source>
        <dbReference type="ARBA" id="ARBA00022553"/>
    </source>
</evidence>
<dbReference type="Pfam" id="PF02518">
    <property type="entry name" value="HATPase_c"/>
    <property type="match status" value="1"/>
</dbReference>
<keyword evidence="7" id="KW-0067">ATP-binding</keyword>
<evidence type="ECO:0000259" key="11">
    <source>
        <dbReference type="Pfam" id="PF02518"/>
    </source>
</evidence>
<dbReference type="InterPro" id="IPR036890">
    <property type="entry name" value="HATPase_C_sf"/>
</dbReference>
<evidence type="ECO:0000259" key="12">
    <source>
        <dbReference type="Pfam" id="PF07730"/>
    </source>
</evidence>
<evidence type="ECO:0000256" key="4">
    <source>
        <dbReference type="ARBA" id="ARBA00022679"/>
    </source>
</evidence>
<accession>A0A4R5FT58</accession>
<dbReference type="InterPro" id="IPR011712">
    <property type="entry name" value="Sig_transdc_His_kin_sub3_dim/P"/>
</dbReference>
<evidence type="ECO:0000256" key="9">
    <source>
        <dbReference type="SAM" id="Coils"/>
    </source>
</evidence>
<keyword evidence="10" id="KW-1133">Transmembrane helix</keyword>
<comment type="caution">
    <text evidence="13">The sequence shown here is derived from an EMBL/GenBank/DDBJ whole genome shotgun (WGS) entry which is preliminary data.</text>
</comment>
<keyword evidence="4" id="KW-0808">Transferase</keyword>
<dbReference type="EC" id="2.7.13.3" evidence="2"/>
<evidence type="ECO:0000256" key="10">
    <source>
        <dbReference type="SAM" id="Phobius"/>
    </source>
</evidence>
<organism evidence="13 14">
    <name type="scientific">Nonomuraea mesophila</name>
    <dbReference type="NCBI Taxonomy" id="2530382"/>
    <lineage>
        <taxon>Bacteria</taxon>
        <taxon>Bacillati</taxon>
        <taxon>Actinomycetota</taxon>
        <taxon>Actinomycetes</taxon>
        <taxon>Streptosporangiales</taxon>
        <taxon>Streptosporangiaceae</taxon>
        <taxon>Nonomuraea</taxon>
    </lineage>
</organism>
<dbReference type="GO" id="GO:0046983">
    <property type="term" value="F:protein dimerization activity"/>
    <property type="evidence" value="ECO:0007669"/>
    <property type="project" value="InterPro"/>
</dbReference>
<evidence type="ECO:0000256" key="1">
    <source>
        <dbReference type="ARBA" id="ARBA00000085"/>
    </source>
</evidence>
<reference evidence="13 14" key="1">
    <citation type="submission" date="2019-03" db="EMBL/GenBank/DDBJ databases">
        <title>Draft genome sequences of novel Actinobacteria.</title>
        <authorList>
            <person name="Sahin N."/>
            <person name="Ay H."/>
            <person name="Saygin H."/>
        </authorList>
    </citation>
    <scope>NUCLEOTIDE SEQUENCE [LARGE SCALE GENOMIC DNA]</scope>
    <source>
        <strain evidence="13 14">6K102</strain>
    </source>
</reference>